<organism evidence="1">
    <name type="scientific">Harvfovirus sp</name>
    <dbReference type="NCBI Taxonomy" id="2487768"/>
    <lineage>
        <taxon>Viruses</taxon>
        <taxon>Varidnaviria</taxon>
        <taxon>Bamfordvirae</taxon>
        <taxon>Nucleocytoviricota</taxon>
        <taxon>Megaviricetes</taxon>
        <taxon>Imitervirales</taxon>
        <taxon>Mimiviridae</taxon>
        <taxon>Klosneuvirinae</taxon>
    </lineage>
</organism>
<sequence length="220" mass="23466">MRKDCNCNRCSSQSCNTRCCETQCELFCQPQCDTTKIVCANPNICCAPTICKQCTTVLTSFFGNTAIVTGSVFTFFAYVKCESGENLIISWPLSNVFQAIFSKLTVDATYVITVVLNLLPCGCNPCFMQPTASFSYVFSFTKTGTTATGSVQILNGTTVIATIPFSYTGGVFTTNGNFTPTVNVPFSSGGCHTCCCVTLAFPPGTLSLPTLCCGNGVGFF</sequence>
<proteinExistence type="predicted"/>
<name>A0A3G5A3E7_9VIRU</name>
<reference evidence="1" key="1">
    <citation type="submission" date="2018-10" db="EMBL/GenBank/DDBJ databases">
        <title>Hidden diversity of soil giant viruses.</title>
        <authorList>
            <person name="Schulz F."/>
            <person name="Alteio L."/>
            <person name="Goudeau D."/>
            <person name="Ryan E.M."/>
            <person name="Malmstrom R.R."/>
            <person name="Blanchard J."/>
            <person name="Woyke T."/>
        </authorList>
    </citation>
    <scope>NUCLEOTIDE SEQUENCE</scope>
    <source>
        <strain evidence="1">HAV1</strain>
    </source>
</reference>
<protein>
    <submittedName>
        <fullName evidence="1">Uncharacterized protein</fullName>
    </submittedName>
</protein>
<gene>
    <name evidence="1" type="ORF">Harvfovirus58_4</name>
</gene>
<dbReference type="EMBL" id="MK072300">
    <property type="protein sequence ID" value="AYV81746.1"/>
    <property type="molecule type" value="Genomic_DNA"/>
</dbReference>
<evidence type="ECO:0000313" key="1">
    <source>
        <dbReference type="EMBL" id="AYV81746.1"/>
    </source>
</evidence>
<accession>A0A3G5A3E7</accession>